<dbReference type="Proteomes" id="UP000004947">
    <property type="component" value="Unassembled WGS sequence"/>
</dbReference>
<gene>
    <name evidence="3" type="ORF">LNTAR_08909</name>
</gene>
<dbReference type="PANTHER" id="PTHR33987">
    <property type="entry name" value="CALCINEURIN-LIKE METALLO-PHOSPHOESTERASE SUPERFAMILY PROTEIN"/>
    <property type="match status" value="1"/>
</dbReference>
<evidence type="ECO:0000256" key="1">
    <source>
        <dbReference type="SAM" id="SignalP"/>
    </source>
</evidence>
<dbReference type="CDD" id="cd07389">
    <property type="entry name" value="MPP_PhoD"/>
    <property type="match status" value="1"/>
</dbReference>
<feature type="domain" description="PhoD-like phosphatase metallophosphatase" evidence="2">
    <location>
        <begin position="55"/>
        <end position="294"/>
    </location>
</feature>
<dbReference type="PANTHER" id="PTHR33987:SF1">
    <property type="entry name" value="CALCINEURIN-LIKE METALLO-PHOSPHOESTERASE SUPERFAMILY PROTEIN"/>
    <property type="match status" value="1"/>
</dbReference>
<dbReference type="AlphaFoldDB" id="A6DI23"/>
<feature type="signal peptide" evidence="1">
    <location>
        <begin position="1"/>
        <end position="20"/>
    </location>
</feature>
<evidence type="ECO:0000313" key="4">
    <source>
        <dbReference type="Proteomes" id="UP000004947"/>
    </source>
</evidence>
<dbReference type="SUPFAM" id="SSF56300">
    <property type="entry name" value="Metallo-dependent phosphatases"/>
    <property type="match status" value="1"/>
</dbReference>
<evidence type="ECO:0000313" key="3">
    <source>
        <dbReference type="EMBL" id="EDM28677.1"/>
    </source>
</evidence>
<protein>
    <submittedName>
        <fullName evidence="3">Alkaline phosphatase D domain protein</fullName>
    </submittedName>
</protein>
<dbReference type="eggNOG" id="COG3540">
    <property type="taxonomic scope" value="Bacteria"/>
</dbReference>
<dbReference type="InterPro" id="IPR029052">
    <property type="entry name" value="Metallo-depent_PP-like"/>
</dbReference>
<dbReference type="InterPro" id="IPR018946">
    <property type="entry name" value="PhoD-like_MPP"/>
</dbReference>
<reference evidence="3 4" key="1">
    <citation type="journal article" date="2010" name="J. Bacteriol.">
        <title>Genome sequence of Lentisphaera araneosa HTCC2155T, the type species of the order Lentisphaerales in the phylum Lentisphaerae.</title>
        <authorList>
            <person name="Thrash J.C."/>
            <person name="Cho J.C."/>
            <person name="Vergin K.L."/>
            <person name="Morris R.M."/>
            <person name="Giovannoni S.J."/>
        </authorList>
    </citation>
    <scope>NUCLEOTIDE SEQUENCE [LARGE SCALE GENOMIC DNA]</scope>
    <source>
        <strain evidence="3 4">HTCC2155</strain>
    </source>
</reference>
<keyword evidence="1" id="KW-0732">Signal</keyword>
<organism evidence="3 4">
    <name type="scientific">Lentisphaera araneosa HTCC2155</name>
    <dbReference type="NCBI Taxonomy" id="313628"/>
    <lineage>
        <taxon>Bacteria</taxon>
        <taxon>Pseudomonadati</taxon>
        <taxon>Lentisphaerota</taxon>
        <taxon>Lentisphaeria</taxon>
        <taxon>Lentisphaerales</taxon>
        <taxon>Lentisphaeraceae</taxon>
        <taxon>Lentisphaera</taxon>
    </lineage>
</organism>
<dbReference type="Gene3D" id="3.60.21.70">
    <property type="entry name" value="PhoD-like phosphatase"/>
    <property type="match status" value="1"/>
</dbReference>
<evidence type="ECO:0000259" key="2">
    <source>
        <dbReference type="Pfam" id="PF09423"/>
    </source>
</evidence>
<dbReference type="STRING" id="313628.LNTAR_08909"/>
<dbReference type="Pfam" id="PF09423">
    <property type="entry name" value="PhoD"/>
    <property type="match status" value="1"/>
</dbReference>
<accession>A6DI23</accession>
<feature type="chain" id="PRO_5002694394" evidence="1">
    <location>
        <begin position="21"/>
        <end position="356"/>
    </location>
</feature>
<comment type="caution">
    <text evidence="3">The sequence shown here is derived from an EMBL/GenBank/DDBJ whole genome shotgun (WGS) entry which is preliminary data.</text>
</comment>
<dbReference type="RefSeq" id="WP_007277556.1">
    <property type="nucleotide sequence ID" value="NZ_ABCK01000004.1"/>
</dbReference>
<name>A6DI23_9BACT</name>
<dbReference type="InterPro" id="IPR038607">
    <property type="entry name" value="PhoD-like_sf"/>
</dbReference>
<dbReference type="OrthoDB" id="9763616at2"/>
<keyword evidence="4" id="KW-1185">Reference proteome</keyword>
<sequence>MKHLITFILILGIPCVSTFASTQSISTNVDHYYEVEKLPQSIGFGSCAKEFKPQPILKTIADMNPDLFIYLGDNIYADYLNKKQYRGTPERPYVDGKDLQHMKAKYAQLAKKKEFIHLKKTTKLIATWDDHDYGANDSGKEYPYKEQSKKIFLDFWEEPSDSKRRQREGIHTSYYYKNGNNSLQILLLDTRTFRDLLNTKNGKVSPHTDPKKSILGKTQWSWLENQLNLPATRRIICTSIQFGHQFNGYESWTNFPHEKQKMLDLIEKTKVKNITFISGDVHWGEISKIKEGLYDITASGLTETWYKTSPNKFRVGKAMKEHHFGWCEFNWETKSVTFQLRNKKSKVVNELIIPSL</sequence>
<dbReference type="EMBL" id="ABCK01000004">
    <property type="protein sequence ID" value="EDM28677.1"/>
    <property type="molecule type" value="Genomic_DNA"/>
</dbReference>
<proteinExistence type="predicted"/>